<dbReference type="InterPro" id="IPR050766">
    <property type="entry name" value="Bact_Lucif_Oxidored"/>
</dbReference>
<sequence length="328" mass="36394">MQFSGFSVTDHYPNEPRTIRDFYGEILDEIVLAERLGFRNYFVAEHHFHEYGVVSSPTTLLAAAAGRTTTIGLGVAVSVLPFHNPLVVAQDYAMLDQLSDGRLAMGVGSGYLKHEFDGFNLGPWEKRARFDEAIEIIERAWTGEPFSYHGLYHHVQNTRIAITPIQQPPPTWVAVIRPEAAYYVGRQGRNLMLIPYATASTMDELRQTVQEYQRGRQEAGHEGPADVAAALHTYVGVNDASARAEAEPALDRYVDTRLYSRSKRRFDDLNAAELILIGGPETVAKRVMALADVGVNHLMLLGNFGAMNAKRCTESLERFAADVAPATL</sequence>
<dbReference type="InterPro" id="IPR011251">
    <property type="entry name" value="Luciferase-like_dom"/>
</dbReference>
<name>A0A848DCU1_9PSEU</name>
<dbReference type="AlphaFoldDB" id="A0A848DCU1"/>
<dbReference type="InterPro" id="IPR036661">
    <property type="entry name" value="Luciferase-like_sf"/>
</dbReference>
<dbReference type="PANTHER" id="PTHR30137:SF6">
    <property type="entry name" value="LUCIFERASE-LIKE MONOOXYGENASE"/>
    <property type="match status" value="1"/>
</dbReference>
<reference evidence="2 3" key="1">
    <citation type="submission" date="2020-04" db="EMBL/GenBank/DDBJ databases">
        <authorList>
            <person name="Klaysubun C."/>
            <person name="Duangmal K."/>
            <person name="Lipun K."/>
        </authorList>
    </citation>
    <scope>NUCLEOTIDE SEQUENCE [LARGE SCALE GENOMIC DNA]</scope>
    <source>
        <strain evidence="2 3">DSM 45300</strain>
    </source>
</reference>
<dbReference type="SUPFAM" id="SSF51679">
    <property type="entry name" value="Bacterial luciferase-like"/>
    <property type="match status" value="1"/>
</dbReference>
<dbReference type="Gene3D" id="3.20.20.30">
    <property type="entry name" value="Luciferase-like domain"/>
    <property type="match status" value="1"/>
</dbReference>
<proteinExistence type="predicted"/>
<organism evidence="2 3">
    <name type="scientific">Pseudonocardia bannensis</name>
    <dbReference type="NCBI Taxonomy" id="630973"/>
    <lineage>
        <taxon>Bacteria</taxon>
        <taxon>Bacillati</taxon>
        <taxon>Actinomycetota</taxon>
        <taxon>Actinomycetes</taxon>
        <taxon>Pseudonocardiales</taxon>
        <taxon>Pseudonocardiaceae</taxon>
        <taxon>Pseudonocardia</taxon>
    </lineage>
</organism>
<dbReference type="Proteomes" id="UP000586918">
    <property type="component" value="Unassembled WGS sequence"/>
</dbReference>
<evidence type="ECO:0000313" key="2">
    <source>
        <dbReference type="EMBL" id="NMH90392.1"/>
    </source>
</evidence>
<dbReference type="RefSeq" id="WP_169409895.1">
    <property type="nucleotide sequence ID" value="NZ_JAAXKZ010000004.1"/>
</dbReference>
<comment type="caution">
    <text evidence="2">The sequence shown here is derived from an EMBL/GenBank/DDBJ whole genome shotgun (WGS) entry which is preliminary data.</text>
</comment>
<keyword evidence="3" id="KW-1185">Reference proteome</keyword>
<evidence type="ECO:0000313" key="3">
    <source>
        <dbReference type="Proteomes" id="UP000586918"/>
    </source>
</evidence>
<protein>
    <submittedName>
        <fullName evidence="2">LLM class flavin-dependent oxidoreductase</fullName>
    </submittedName>
</protein>
<dbReference type="GO" id="GO:0016705">
    <property type="term" value="F:oxidoreductase activity, acting on paired donors, with incorporation or reduction of molecular oxygen"/>
    <property type="evidence" value="ECO:0007669"/>
    <property type="project" value="InterPro"/>
</dbReference>
<dbReference type="PANTHER" id="PTHR30137">
    <property type="entry name" value="LUCIFERASE-LIKE MONOOXYGENASE"/>
    <property type="match status" value="1"/>
</dbReference>
<accession>A0A848DCU1</accession>
<dbReference type="Pfam" id="PF00296">
    <property type="entry name" value="Bac_luciferase"/>
    <property type="match status" value="1"/>
</dbReference>
<feature type="domain" description="Luciferase-like" evidence="1">
    <location>
        <begin position="1"/>
        <end position="297"/>
    </location>
</feature>
<dbReference type="EMBL" id="JAAXKZ010000004">
    <property type="protein sequence ID" value="NMH90392.1"/>
    <property type="molecule type" value="Genomic_DNA"/>
</dbReference>
<gene>
    <name evidence="2" type="ORF">HF519_02045</name>
</gene>
<evidence type="ECO:0000259" key="1">
    <source>
        <dbReference type="Pfam" id="PF00296"/>
    </source>
</evidence>
<dbReference type="GO" id="GO:0005829">
    <property type="term" value="C:cytosol"/>
    <property type="evidence" value="ECO:0007669"/>
    <property type="project" value="TreeGrafter"/>
</dbReference>